<evidence type="ECO:0000256" key="1">
    <source>
        <dbReference type="SAM" id="Phobius"/>
    </source>
</evidence>
<evidence type="ECO:0000313" key="3">
    <source>
        <dbReference type="Proteomes" id="UP000198761"/>
    </source>
</evidence>
<keyword evidence="3" id="KW-1185">Reference proteome</keyword>
<dbReference type="RefSeq" id="WP_091301620.1">
    <property type="nucleotide sequence ID" value="NZ_FOCE01000006.1"/>
</dbReference>
<accession>A0A1H8HYS2</accession>
<keyword evidence="1" id="KW-0812">Transmembrane</keyword>
<proteinExistence type="predicted"/>
<dbReference type="AlphaFoldDB" id="A0A1H8HYS2"/>
<keyword evidence="1" id="KW-1133">Transmembrane helix</keyword>
<evidence type="ECO:0000313" key="2">
    <source>
        <dbReference type="EMBL" id="SEN61262.1"/>
    </source>
</evidence>
<feature type="transmembrane region" description="Helical" evidence="1">
    <location>
        <begin position="111"/>
        <end position="131"/>
    </location>
</feature>
<dbReference type="Proteomes" id="UP000198761">
    <property type="component" value="Unassembled WGS sequence"/>
</dbReference>
<name>A0A1H8HYS2_9RHOB</name>
<keyword evidence="1" id="KW-0472">Membrane</keyword>
<reference evidence="2 3" key="1">
    <citation type="submission" date="2016-10" db="EMBL/GenBank/DDBJ databases">
        <authorList>
            <person name="de Groot N.N."/>
        </authorList>
    </citation>
    <scope>NUCLEOTIDE SEQUENCE [LARGE SCALE GENOMIC DNA]</scope>
    <source>
        <strain evidence="2 3">DSM 3857</strain>
    </source>
</reference>
<organism evidence="2 3">
    <name type="scientific">Gemmobacter aquatilis</name>
    <dbReference type="NCBI Taxonomy" id="933059"/>
    <lineage>
        <taxon>Bacteria</taxon>
        <taxon>Pseudomonadati</taxon>
        <taxon>Pseudomonadota</taxon>
        <taxon>Alphaproteobacteria</taxon>
        <taxon>Rhodobacterales</taxon>
        <taxon>Paracoccaceae</taxon>
        <taxon>Gemmobacter</taxon>
    </lineage>
</organism>
<dbReference type="EMBL" id="FOCE01000006">
    <property type="protein sequence ID" value="SEN61262.1"/>
    <property type="molecule type" value="Genomic_DNA"/>
</dbReference>
<sequence>MRSTALKKYQKLESSGLWREAPELQRREVVVAFGEASLTLSDPRTETALSHWSLPAVERINPGELPALYAPGRQALETLELEDPTMIAALETVRSAVASERPKPGRLRGQLLLGGTLLVVLLAAAFLPGALIEHTATMVPAAMRQNIGQVALNDLSRVTGAPCADPSGQAALDRLAIRLFGEDPPQLRVLPDGAALAMHLPGRIITLNRSLIEQENGPEVASGFALAEAARAAASDPLVPLLRHAGLRATFTLLTTGQLDPAAIEGYGAELLLQRPLTLAAEPLLDQFEAAGVPATPYARALDPTGEATLALIEADPFAKGTPGPILADGDWISLQAICAE</sequence>
<protein>
    <submittedName>
        <fullName evidence="2">Uncharacterized protein</fullName>
    </submittedName>
</protein>
<dbReference type="STRING" id="933059.SAMN04488103_10678"/>
<dbReference type="OrthoDB" id="7822309at2"/>
<gene>
    <name evidence="2" type="ORF">SAMN04488103_10678</name>
</gene>